<dbReference type="Pfam" id="PF05685">
    <property type="entry name" value="Uma2"/>
    <property type="match status" value="1"/>
</dbReference>
<reference evidence="3 4" key="1">
    <citation type="journal article" date="2020" name="ISME J.">
        <title>Comparative genomics reveals insights into cyanobacterial evolution and habitat adaptation.</title>
        <authorList>
            <person name="Chen M.Y."/>
            <person name="Teng W.K."/>
            <person name="Zhao L."/>
            <person name="Hu C.X."/>
            <person name="Zhou Y.K."/>
            <person name="Han B.P."/>
            <person name="Song L.R."/>
            <person name="Shu W.S."/>
        </authorList>
    </citation>
    <scope>NUCLEOTIDE SEQUENCE [LARGE SCALE GENOMIC DNA]</scope>
    <source>
        <strain evidence="3 4">FACHB-1040</strain>
    </source>
</reference>
<feature type="coiled-coil region" evidence="1">
    <location>
        <begin position="214"/>
        <end position="258"/>
    </location>
</feature>
<feature type="domain" description="Putative restriction endonuclease" evidence="2">
    <location>
        <begin position="33"/>
        <end position="182"/>
    </location>
</feature>
<keyword evidence="3" id="KW-0378">Hydrolase</keyword>
<protein>
    <submittedName>
        <fullName evidence="3">Uma2 family endonuclease</fullName>
    </submittedName>
</protein>
<proteinExistence type="predicted"/>
<keyword evidence="3" id="KW-0540">Nuclease</keyword>
<evidence type="ECO:0000256" key="1">
    <source>
        <dbReference type="SAM" id="Coils"/>
    </source>
</evidence>
<keyword evidence="1" id="KW-0175">Coiled coil</keyword>
<dbReference type="PANTHER" id="PTHR33352:SF3">
    <property type="entry name" value="SLR1612 PROTEIN"/>
    <property type="match status" value="1"/>
</dbReference>
<sequence length="262" mass="30341">MTVLQLRPPNTLPRITWEKLPADFPLPDEPVENNLQPLLAAALRESLELAGLILESMLIVSNFGLCATVDDKTIVKAPDWVYVPSVHALPSGEIRRSYTPHSEGENPTIVMEFMSATEGTEYSINSHYPYGKWHFYEQILKIPTYVIFHPQTGILEVHNLVNGKYQQESPDENQRFWIRDLDLFLGVWIGKKAEFEGYWLRWWDKSGNLLLWGGELVNQERQRAEQERQRTEKERQRAEQAEQKVAKLAERLQAMGINLEDI</sequence>
<dbReference type="PANTHER" id="PTHR33352">
    <property type="entry name" value="SLR1095 PROTEIN"/>
    <property type="match status" value="1"/>
</dbReference>
<dbReference type="InterPro" id="IPR008538">
    <property type="entry name" value="Uma2"/>
</dbReference>
<name>A0ABR8C699_APHFL</name>
<gene>
    <name evidence="3" type="ORF">H6F99_25740</name>
</gene>
<dbReference type="GO" id="GO:0004519">
    <property type="term" value="F:endonuclease activity"/>
    <property type="evidence" value="ECO:0007669"/>
    <property type="project" value="UniProtKB-KW"/>
</dbReference>
<evidence type="ECO:0000313" key="3">
    <source>
        <dbReference type="EMBL" id="MBD2281541.1"/>
    </source>
</evidence>
<keyword evidence="3" id="KW-0255">Endonuclease</keyword>
<keyword evidence="4" id="KW-1185">Reference proteome</keyword>
<organism evidence="3 4">
    <name type="scientific">Aphanizomenon flos-aquae FACHB-1040</name>
    <dbReference type="NCBI Taxonomy" id="2692887"/>
    <lineage>
        <taxon>Bacteria</taxon>
        <taxon>Bacillati</taxon>
        <taxon>Cyanobacteriota</taxon>
        <taxon>Cyanophyceae</taxon>
        <taxon>Nostocales</taxon>
        <taxon>Aphanizomenonaceae</taxon>
        <taxon>Aphanizomenon</taxon>
    </lineage>
</organism>
<accession>A0ABR8C699</accession>
<dbReference type="Proteomes" id="UP000606721">
    <property type="component" value="Unassembled WGS sequence"/>
</dbReference>
<evidence type="ECO:0000313" key="4">
    <source>
        <dbReference type="Proteomes" id="UP000606721"/>
    </source>
</evidence>
<comment type="caution">
    <text evidence="3">The sequence shown here is derived from an EMBL/GenBank/DDBJ whole genome shotgun (WGS) entry which is preliminary data.</text>
</comment>
<dbReference type="EMBL" id="JACJQT010000133">
    <property type="protein sequence ID" value="MBD2281541.1"/>
    <property type="molecule type" value="Genomic_DNA"/>
</dbReference>
<dbReference type="Gene3D" id="3.90.1570.10">
    <property type="entry name" value="tt1808, chain A"/>
    <property type="match status" value="1"/>
</dbReference>
<dbReference type="CDD" id="cd06260">
    <property type="entry name" value="DUF820-like"/>
    <property type="match status" value="1"/>
</dbReference>
<dbReference type="RefSeq" id="WP_190384642.1">
    <property type="nucleotide sequence ID" value="NZ_JACJQT010000133.1"/>
</dbReference>
<dbReference type="InterPro" id="IPR012296">
    <property type="entry name" value="Nuclease_put_TT1808"/>
</dbReference>
<evidence type="ECO:0000259" key="2">
    <source>
        <dbReference type="Pfam" id="PF05685"/>
    </source>
</evidence>